<protein>
    <recommendedName>
        <fullName evidence="4">AbrB family transcriptional regulator</fullName>
    </recommendedName>
</protein>
<accession>A0ABQ3VYR3</accession>
<keyword evidence="3" id="KW-1185">Reference proteome</keyword>
<dbReference type="RefSeq" id="WP_203629619.1">
    <property type="nucleotide sequence ID" value="NZ_BNJR01000010.1"/>
</dbReference>
<evidence type="ECO:0008006" key="4">
    <source>
        <dbReference type="Google" id="ProtNLM"/>
    </source>
</evidence>
<dbReference type="EMBL" id="BNJR01000010">
    <property type="protein sequence ID" value="GHP13581.1"/>
    <property type="molecule type" value="Genomic_DNA"/>
</dbReference>
<gene>
    <name evidence="2" type="ORF">YK48G_10060</name>
</gene>
<dbReference type="NCBIfam" id="NF047400">
    <property type="entry name" value="MazE_PemI_antitoxin"/>
    <property type="match status" value="1"/>
</dbReference>
<feature type="region of interest" description="Disordered" evidence="1">
    <location>
        <begin position="63"/>
        <end position="84"/>
    </location>
</feature>
<evidence type="ECO:0000313" key="2">
    <source>
        <dbReference type="EMBL" id="GHP13581.1"/>
    </source>
</evidence>
<evidence type="ECO:0000256" key="1">
    <source>
        <dbReference type="SAM" id="MobiDB-lite"/>
    </source>
</evidence>
<sequence>MINKVKVRKSGNSLVLTVPTQVGVTEGEEYKASKLADGTIIYEPTNHTNIFATKEAQDYDFQADVQNDPELQPVDPVGLERLDD</sequence>
<proteinExistence type="predicted"/>
<dbReference type="Proteomes" id="UP000604765">
    <property type="component" value="Unassembled WGS sequence"/>
</dbReference>
<organism evidence="2 3">
    <name type="scientific">Lentilactobacillus fungorum</name>
    <dbReference type="NCBI Taxonomy" id="2201250"/>
    <lineage>
        <taxon>Bacteria</taxon>
        <taxon>Bacillati</taxon>
        <taxon>Bacillota</taxon>
        <taxon>Bacilli</taxon>
        <taxon>Lactobacillales</taxon>
        <taxon>Lactobacillaceae</taxon>
        <taxon>Lentilactobacillus</taxon>
    </lineage>
</organism>
<name>A0ABQ3VYR3_9LACO</name>
<comment type="caution">
    <text evidence="2">The sequence shown here is derived from an EMBL/GenBank/DDBJ whole genome shotgun (WGS) entry which is preliminary data.</text>
</comment>
<reference evidence="2 3" key="1">
    <citation type="journal article" date="2021" name="Int. J. Syst. Evol. Microbiol.">
        <title>Lentilactobacillus fungorum sp. nov., isolated from spent mushroom substrates.</title>
        <authorList>
            <person name="Tohno M."/>
            <person name="Tanizawa Y."/>
            <person name="Kojima Y."/>
            <person name="Sakamoto M."/>
            <person name="Ohkuma M."/>
            <person name="Kobayashi H."/>
        </authorList>
    </citation>
    <scope>NUCLEOTIDE SEQUENCE [LARGE SCALE GENOMIC DNA]</scope>
    <source>
        <strain evidence="2 3">YK48G</strain>
    </source>
</reference>
<evidence type="ECO:0000313" key="3">
    <source>
        <dbReference type="Proteomes" id="UP000604765"/>
    </source>
</evidence>